<dbReference type="HOGENOM" id="CLU_002156_0_0_2"/>
<dbReference type="InterPro" id="IPR022409">
    <property type="entry name" value="PKD/Chitinase_dom"/>
</dbReference>
<evidence type="ECO:0000313" key="4">
    <source>
        <dbReference type="Proteomes" id="UP000002487"/>
    </source>
</evidence>
<dbReference type="InterPro" id="IPR035986">
    <property type="entry name" value="PKD_dom_sf"/>
</dbReference>
<dbReference type="PANTHER" id="PTHR11532:SF57">
    <property type="entry name" value="CARBOXYPEPTIDASE D, B"/>
    <property type="match status" value="1"/>
</dbReference>
<dbReference type="InterPro" id="IPR059177">
    <property type="entry name" value="GH29D-like_dom"/>
</dbReference>
<dbReference type="InterPro" id="IPR050753">
    <property type="entry name" value="Peptidase_M14_domain"/>
</dbReference>
<dbReference type="Pfam" id="PF10102">
    <property type="entry name" value="DUF2341"/>
    <property type="match status" value="2"/>
</dbReference>
<dbReference type="GO" id="GO:0006518">
    <property type="term" value="P:peptide metabolic process"/>
    <property type="evidence" value="ECO:0000318"/>
    <property type="project" value="GO_Central"/>
</dbReference>
<dbReference type="InterPro" id="IPR013783">
    <property type="entry name" value="Ig-like_fold"/>
</dbReference>
<gene>
    <name evidence="3" type="ordered locus">MA_2793</name>
</gene>
<organism evidence="3 4">
    <name type="scientific">Methanosarcina acetivorans (strain ATCC 35395 / DSM 2834 / JCM 12185 / C2A)</name>
    <dbReference type="NCBI Taxonomy" id="188937"/>
    <lineage>
        <taxon>Archaea</taxon>
        <taxon>Methanobacteriati</taxon>
        <taxon>Methanobacteriota</taxon>
        <taxon>Stenosarchaea group</taxon>
        <taxon>Methanomicrobia</taxon>
        <taxon>Methanosarcinales</taxon>
        <taxon>Methanosarcinaceae</taxon>
        <taxon>Methanosarcina</taxon>
    </lineage>
</organism>
<dbReference type="InterPro" id="IPR002048">
    <property type="entry name" value="EF_hand_dom"/>
</dbReference>
<feature type="domain" description="PKD" evidence="1">
    <location>
        <begin position="373"/>
        <end position="453"/>
    </location>
</feature>
<dbReference type="SUPFAM" id="SSF49299">
    <property type="entry name" value="PKD domain"/>
    <property type="match status" value="5"/>
</dbReference>
<feature type="domain" description="PKD" evidence="1">
    <location>
        <begin position="1566"/>
        <end position="1632"/>
    </location>
</feature>
<dbReference type="InterPro" id="IPR000601">
    <property type="entry name" value="PKD_dom"/>
</dbReference>
<accession>Q8TM75</accession>
<evidence type="ECO:0000313" key="3">
    <source>
        <dbReference type="EMBL" id="AAM06171.1"/>
    </source>
</evidence>
<dbReference type="PROSITE" id="PS00018">
    <property type="entry name" value="EF_HAND_1"/>
    <property type="match status" value="1"/>
</dbReference>
<feature type="domain" description="PKD" evidence="1">
    <location>
        <begin position="1009"/>
        <end position="1089"/>
    </location>
</feature>
<dbReference type="Pfam" id="PF18911">
    <property type="entry name" value="PKD_4"/>
    <property type="match status" value="5"/>
</dbReference>
<keyword evidence="4" id="KW-1185">Reference proteome</keyword>
<dbReference type="PANTHER" id="PTHR11532">
    <property type="entry name" value="PROTEASE M14 CARBOXYPEPTIDASE"/>
    <property type="match status" value="1"/>
</dbReference>
<dbReference type="GO" id="GO:0005615">
    <property type="term" value="C:extracellular space"/>
    <property type="evidence" value="ECO:0000318"/>
    <property type="project" value="GO_Central"/>
</dbReference>
<dbReference type="InterPro" id="IPR021779">
    <property type="entry name" value="DUF3344"/>
</dbReference>
<dbReference type="FunFam" id="2.60.40.10:FF:002287">
    <property type="entry name" value="Cell surface protein"/>
    <property type="match status" value="1"/>
</dbReference>
<name>Q8TM75_METAC</name>
<dbReference type="Pfam" id="PF07705">
    <property type="entry name" value="CARDB"/>
    <property type="match status" value="1"/>
</dbReference>
<proteinExistence type="predicted"/>
<dbReference type="GO" id="GO:0016485">
    <property type="term" value="P:protein processing"/>
    <property type="evidence" value="ECO:0000318"/>
    <property type="project" value="GO_Central"/>
</dbReference>
<dbReference type="InParanoid" id="Q8TM75"/>
<dbReference type="GO" id="GO:0005509">
    <property type="term" value="F:calcium ion binding"/>
    <property type="evidence" value="ECO:0007669"/>
    <property type="project" value="InterPro"/>
</dbReference>
<dbReference type="Pfam" id="PF13290">
    <property type="entry name" value="CHB_HEX_C_1"/>
    <property type="match status" value="3"/>
</dbReference>
<feature type="domain" description="EF-hand" evidence="2">
    <location>
        <begin position="1837"/>
        <end position="1857"/>
    </location>
</feature>
<dbReference type="InterPro" id="IPR018247">
    <property type="entry name" value="EF_Hand_1_Ca_BS"/>
</dbReference>
<dbReference type="Pfam" id="PF11824">
    <property type="entry name" value="DUF3344"/>
    <property type="match status" value="1"/>
</dbReference>
<feature type="domain" description="PKD" evidence="1">
    <location>
        <begin position="541"/>
        <end position="620"/>
    </location>
</feature>
<protein>
    <submittedName>
        <fullName evidence="3">Cell surface protein</fullName>
    </submittedName>
</protein>
<dbReference type="PhylomeDB" id="Q8TM75"/>
<dbReference type="PROSITE" id="PS50093">
    <property type="entry name" value="PKD"/>
    <property type="match status" value="5"/>
</dbReference>
<dbReference type="GO" id="GO:0004181">
    <property type="term" value="F:metallocarboxypeptidase activity"/>
    <property type="evidence" value="ECO:0000318"/>
    <property type="project" value="GO_Central"/>
</dbReference>
<dbReference type="InterPro" id="IPR011635">
    <property type="entry name" value="CARDB"/>
</dbReference>
<sequence>MMNINSKHSIYILPVLLILLFTGTVSALPTIAHDTVQGEMYVSSTANWDSKYSTNNFDVPNGTVIFARYYAGVWSGTISTTFNGYAPTSTSSYASDMGVTWVSYDVTEYVIPGCENTAIVASSSGDGRQYGSTLVVVLENESKPQIEYWIAEGLDWMHYGDYVGSEVDNSTTYFNGTVDLADVQSASLYSTHLTGYNYEDFNGNSLSDAAESVGGSYFNYIHWDNVKDSLVSENQVVNVGRGDDAYCSVVLHCLSIIYEYEKTDLVPVNLTPNVVVPNTENTLTATIENQGDKNSTAFNTSLLVDGTVVDTQTVTNLASKSSTNVDFHWTPDGTTTNSYTLTVNVDPENVVNEGNESNNTLTMLVGTTTALTPVADFTATPTAGDAPLTVNFTDQSTNSPTSWAWDFNNDEITDSTLQNPIYTYSTSGTYTVKLTVTNAGGSNSSTKADYITVNTPIMPVANFTATPTRGDAPLTVQFTDTSTSTPSSWLWDFGDGTSSTEQNPIHNYTAGRKYTVKLTATNAAGSSIEEKADYITVIATPVADFKATPTTGDAPLTVNFTDLSSNSPDSWLWDFGDGKNSTNQNPSHIYSIPGNYTVKLTVNGLGGSDEEVKTSYIVSVDNIAPSVTASPNGGLYDHELDVTLSVTDNVDTNPVIYYTTDGSTPTTNSTLYTAPIHIDNRTILKFITIDNAGNQAVQTMIYNIDNVPLTSYLFFKEHTISGSVDGPLTDYQIKMNIHRDTGTDNSSDVYLNDYSLNWPNDIRFTDANNSILSYWTEESDDNTSTVWVKVNSIPTSGTTIKLYYGNANSADMNDGTNTFVAFEDFSDDTRRTSVWTENQDQGVSGYTNVHVFENGGYHIRQDSRSDRGAEIVMTNELSVPVWCNVFLEVISESGGRNPPWTFTGIGYAASDWNFGYWGGVLGYDTSPGHTYKITWTNAQNTSNILLYENSELLYSRDRSLSTTNKPDIGVRTASQEMGEWYYRNFYARTYTANEPVQGEWQSETPLQSVIARFSATPLIGIAPLTVQFTDQSVGNITGWAWDFDNDGTTDSTEQSPAYTYTNNGIYTVKLTVTGLEGGNNTKVKTNYITSDNLAPVVTANPFGNVCQVDQSVTLNVSDNIDPLPVIYYTTDGTDPNTTSPAYTGPISITNSTTLKFMAVDAAGNQAPIQTENYTIDKVAPVVTASPEGGLYGHELDVVLSATDEVDTDPTIYYTTDGSVPTTNSTLYTAPVHITDKTLLKSMGVDEAGNQAVQIRVYYVDTLPLTSYLFFKEHTISGSVDGPLTDYQIKMNIHRGIGTDNGSDVYLNDYSLNWPNDIRFTDANNSILSYWIEKSDDNTSVVWVKVNSIPTSGTTIKLYYGNANSTDMSDGTNTFMAFEDFTDDTRRTSVWTENQYDSDSGYTNVHVFENGGYHIKQDSQSDRGAGIVMTEELSVPVWCSVTLEDVSESGGRTPPWILTGVGYATSNWHLGYWGGVQGGYDTSPGHTYRLSWTNGQTTNNKLLYENNMLLFSGNSSFSTTNKPDMGVRTASRETGEWYFRDFYARTYTANEPVQGEWGNDTHNSATPVANFSATPTSGDSPLTVQFTDQSTGSPTSWVWDFGDGANSTEQNPSHTYSAAGNYTVNLTVENAAGTDFELKSDYIEVSEASGSTVTLYFDPESFSVAENESTEINIVASNFPAGLSGYNLTVAIDDPAVAEIVDIEYPSWALITQNSTLPGTSIYMKTVDLEDAVKADAADVVLATLTVSGKEKGSANLSIGVKRLEEDSGDSIEPALLTGTIEVTLLSPLPDQEYTPRDLDGDGLYEDLTGNGEFSFVDIVAYFHNMDWIEENMPVEYFDFNGNGRIDFDDVVDMFGMI</sequence>
<dbReference type="KEGG" id="mac:MA_2793"/>
<feature type="domain" description="PKD" evidence="1">
    <location>
        <begin position="459"/>
        <end position="542"/>
    </location>
</feature>
<dbReference type="PROSITE" id="PS50222">
    <property type="entry name" value="EF_HAND_2"/>
    <property type="match status" value="1"/>
</dbReference>
<reference evidence="3 4" key="1">
    <citation type="journal article" date="2002" name="Genome Res.">
        <title>The genome of Methanosarcina acetivorans reveals extensive metabolic and physiological diversity.</title>
        <authorList>
            <person name="Galagan J.E."/>
            <person name="Nusbaum C."/>
            <person name="Roy A."/>
            <person name="Endrizzi M.G."/>
            <person name="Macdonald P."/>
            <person name="FitzHugh W."/>
            <person name="Calvo S."/>
            <person name="Engels R."/>
            <person name="Smirnov S."/>
            <person name="Atnoor D."/>
            <person name="Brown A."/>
            <person name="Allen N."/>
            <person name="Naylor J."/>
            <person name="Stange-Thomann N."/>
            <person name="DeArellano K."/>
            <person name="Johnson R."/>
            <person name="Linton L."/>
            <person name="McEwan P."/>
            <person name="McKernan K."/>
            <person name="Talamas J."/>
            <person name="Tirrell A."/>
            <person name="Ye W."/>
            <person name="Zimmer A."/>
            <person name="Barber R.D."/>
            <person name="Cann I."/>
            <person name="Graham D.E."/>
            <person name="Grahame D.A."/>
            <person name="Guss A."/>
            <person name="Hedderich R."/>
            <person name="Ingram-Smith C."/>
            <person name="Kuettner C.H."/>
            <person name="Krzycki J.A."/>
            <person name="Leigh J.A."/>
            <person name="Li W."/>
            <person name="Liu J."/>
            <person name="Mukhopadhyay B."/>
            <person name="Reeve J.N."/>
            <person name="Smith K."/>
            <person name="Springer T.A."/>
            <person name="Umayam L.A."/>
            <person name="White O."/>
            <person name="White R.H."/>
            <person name="de Macario E.C."/>
            <person name="Ferry J.G."/>
            <person name="Jarrell K.F."/>
            <person name="Jing H."/>
            <person name="Macario A.J.L."/>
            <person name="Paulsen I."/>
            <person name="Pritchett M."/>
            <person name="Sowers K.R."/>
            <person name="Swanson R.V."/>
            <person name="Zinder S.H."/>
            <person name="Lander E."/>
            <person name="Metcalf W.W."/>
            <person name="Birren B."/>
        </authorList>
    </citation>
    <scope>NUCLEOTIDE SEQUENCE [LARGE SCALE GENOMIC DNA]</scope>
    <source>
        <strain evidence="4">ATCC 35395 / DSM 2834 / JCM 12185 / C2A</strain>
    </source>
</reference>
<dbReference type="Proteomes" id="UP000002487">
    <property type="component" value="Chromosome"/>
</dbReference>
<dbReference type="InterPro" id="IPR018765">
    <property type="entry name" value="DUF2341"/>
</dbReference>
<dbReference type="EMBL" id="AE010299">
    <property type="protein sequence ID" value="AAM06171.1"/>
    <property type="molecule type" value="Genomic_DNA"/>
</dbReference>
<dbReference type="CDD" id="cd00146">
    <property type="entry name" value="PKD"/>
    <property type="match status" value="5"/>
</dbReference>
<evidence type="ECO:0000259" key="1">
    <source>
        <dbReference type="PROSITE" id="PS50093"/>
    </source>
</evidence>
<evidence type="ECO:0000259" key="2">
    <source>
        <dbReference type="PROSITE" id="PS50222"/>
    </source>
</evidence>
<dbReference type="FunFam" id="2.60.40.10:FF:000270">
    <property type="entry name" value="Cell surface protein"/>
    <property type="match status" value="5"/>
</dbReference>
<dbReference type="Gene3D" id="2.60.40.10">
    <property type="entry name" value="Immunoglobulins"/>
    <property type="match status" value="6"/>
</dbReference>
<dbReference type="SMART" id="SM00089">
    <property type="entry name" value="PKD"/>
    <property type="match status" value="5"/>
</dbReference>
<dbReference type="EnsemblBacteria" id="AAM06171">
    <property type="protein sequence ID" value="AAM06171"/>
    <property type="gene ID" value="MA_2793"/>
</dbReference>